<evidence type="ECO:0000313" key="4">
    <source>
        <dbReference type="EMBL" id="OGN15205.1"/>
    </source>
</evidence>
<dbReference type="PANTHER" id="PTHR34847:SF1">
    <property type="entry name" value="NODULATION PROTEIN U"/>
    <property type="match status" value="1"/>
</dbReference>
<dbReference type="PANTHER" id="PTHR34847">
    <property type="entry name" value="NODULATION PROTEIN U"/>
    <property type="match status" value="1"/>
</dbReference>
<dbReference type="InterPro" id="IPR003696">
    <property type="entry name" value="Carbtransf_dom"/>
</dbReference>
<evidence type="ECO:0008006" key="6">
    <source>
        <dbReference type="Google" id="ProtNLM"/>
    </source>
</evidence>
<dbReference type="Pfam" id="PF16861">
    <property type="entry name" value="Carbam_trans_C"/>
    <property type="match status" value="1"/>
</dbReference>
<feature type="domain" description="Carbamoyltransferase C-terminal" evidence="3">
    <location>
        <begin position="395"/>
        <end position="560"/>
    </location>
</feature>
<dbReference type="SUPFAM" id="SSF53067">
    <property type="entry name" value="Actin-like ATPase domain"/>
    <property type="match status" value="1"/>
</dbReference>
<dbReference type="Proteomes" id="UP000176581">
    <property type="component" value="Unassembled WGS sequence"/>
</dbReference>
<name>A0A1F8FQ48_9BACT</name>
<sequence>MTNNGKYVLGISCFYHDSAAVLIKNGQLVAAAQEERFTRKKHDESFPSNAIKFCLSYEGITINDISYIGFYDKPLLKFERIVESFIKSWPQDYKMFIRAMPIWLKDKLWVKNKIKKELNYKGPIYFSEHHMSHAASAFFVSPFRESAILTVDGVGEWATTSLGRGRDNNIQLLKQIDYPDSLGLFYSLFTYYLGFKPNSGEYKVMGLAPYGKPRYAEALKKIIKIYDDGSFRLDRRFFKSFYSIGNVKKLENLFKVKKRNPTEPLENFHKDLAVSLQVVTNEIMVRLANFAKMETKLENLCLSGGVALNCVANSEILKRCGFKNIYIQPAAGDAGGALGAALYVWNQVLGNKRDFEMTHVFWGPSYSNDEIGNFLKTKAVEYELLSDEDIIKRTAKLIANQNVVGWFNGRMEWGPRALGNRSILADPRNKENWQRVNLKIKFRESFRPFAPSVLREDSSSYFDLNDSSYMLFIADVKSDQIPAVTHVDKTARIQTVNHELSPEYYNLIKEFKSITGCPILINTSFNIRGEPIVCSPEDAFNTFIKTDMDYLVLENFILDKKKIAVKYPFIKPNISHDAD</sequence>
<dbReference type="EMBL" id="MGJV01000014">
    <property type="protein sequence ID" value="OGN15205.1"/>
    <property type="molecule type" value="Genomic_DNA"/>
</dbReference>
<comment type="similarity">
    <text evidence="1">Belongs to the NodU/CmcH family.</text>
</comment>
<feature type="domain" description="Carbamoyltransferase" evidence="2">
    <location>
        <begin position="8"/>
        <end position="342"/>
    </location>
</feature>
<reference evidence="4 5" key="1">
    <citation type="journal article" date="2016" name="Nat. Commun.">
        <title>Thousands of microbial genomes shed light on interconnected biogeochemical processes in an aquifer system.</title>
        <authorList>
            <person name="Anantharaman K."/>
            <person name="Brown C.T."/>
            <person name="Hug L.A."/>
            <person name="Sharon I."/>
            <person name="Castelle C.J."/>
            <person name="Probst A.J."/>
            <person name="Thomas B.C."/>
            <person name="Singh A."/>
            <person name="Wilkins M.J."/>
            <person name="Karaoz U."/>
            <person name="Brodie E.L."/>
            <person name="Williams K.H."/>
            <person name="Hubbard S.S."/>
            <person name="Banfield J.F."/>
        </authorList>
    </citation>
    <scope>NUCLEOTIDE SEQUENCE [LARGE SCALE GENOMIC DNA]</scope>
</reference>
<dbReference type="InterPro" id="IPR038152">
    <property type="entry name" value="Carbam_trans_C_sf"/>
</dbReference>
<evidence type="ECO:0000259" key="2">
    <source>
        <dbReference type="Pfam" id="PF02543"/>
    </source>
</evidence>
<dbReference type="InterPro" id="IPR051338">
    <property type="entry name" value="NodU/CmcH_Carbamoyltrnsfr"/>
</dbReference>
<accession>A0A1F8FQ48</accession>
<proteinExistence type="inferred from homology"/>
<comment type="caution">
    <text evidence="4">The sequence shown here is derived from an EMBL/GenBank/DDBJ whole genome shotgun (WGS) entry which is preliminary data.</text>
</comment>
<dbReference type="CDD" id="cd24098">
    <property type="entry name" value="ASKHA_NBD_TobZ_N"/>
    <property type="match status" value="1"/>
</dbReference>
<evidence type="ECO:0000259" key="3">
    <source>
        <dbReference type="Pfam" id="PF16861"/>
    </source>
</evidence>
<gene>
    <name evidence="4" type="ORF">A3J47_03515</name>
</gene>
<organism evidence="4 5">
    <name type="scientific">Candidatus Yanofskybacteria bacterium RIFCSPHIGHO2_02_FULL_43_22</name>
    <dbReference type="NCBI Taxonomy" id="1802681"/>
    <lineage>
        <taxon>Bacteria</taxon>
        <taxon>Candidatus Yanofskyibacteriota</taxon>
    </lineage>
</organism>
<dbReference type="Gene3D" id="3.90.870.20">
    <property type="entry name" value="Carbamoyltransferase, C-terminal domain"/>
    <property type="match status" value="1"/>
</dbReference>
<dbReference type="InterPro" id="IPR043129">
    <property type="entry name" value="ATPase_NBD"/>
</dbReference>
<dbReference type="InterPro" id="IPR031730">
    <property type="entry name" value="Carbam_trans_C"/>
</dbReference>
<dbReference type="Pfam" id="PF02543">
    <property type="entry name" value="Carbam_trans_N"/>
    <property type="match status" value="1"/>
</dbReference>
<protein>
    <recommendedName>
        <fullName evidence="6">Carbamoyltransferase</fullName>
    </recommendedName>
</protein>
<evidence type="ECO:0000313" key="5">
    <source>
        <dbReference type="Proteomes" id="UP000176581"/>
    </source>
</evidence>
<dbReference type="GO" id="GO:0003824">
    <property type="term" value="F:catalytic activity"/>
    <property type="evidence" value="ECO:0007669"/>
    <property type="project" value="InterPro"/>
</dbReference>
<dbReference type="Gene3D" id="3.30.420.40">
    <property type="match status" value="2"/>
</dbReference>
<dbReference type="AlphaFoldDB" id="A0A1F8FQ48"/>
<evidence type="ECO:0000256" key="1">
    <source>
        <dbReference type="ARBA" id="ARBA00006129"/>
    </source>
</evidence>